<dbReference type="Gene3D" id="2.102.10.10">
    <property type="entry name" value="Rieske [2Fe-2S] iron-sulphur domain"/>
    <property type="match status" value="1"/>
</dbReference>
<dbReference type="OrthoDB" id="25106at2"/>
<evidence type="ECO:0000313" key="11">
    <source>
        <dbReference type="EMBL" id="TFD74764.1"/>
    </source>
</evidence>
<feature type="domain" description="Rieske" evidence="10">
    <location>
        <begin position="56"/>
        <end position="149"/>
    </location>
</feature>
<comment type="cofactor">
    <cofactor evidence="9">
        <name>[2Fe-2S] cluster</name>
        <dbReference type="ChEBI" id="CHEBI:190135"/>
    </cofactor>
</comment>
<dbReference type="Pfam" id="PF00355">
    <property type="entry name" value="Rieske"/>
    <property type="match status" value="1"/>
</dbReference>
<dbReference type="GO" id="GO:0016020">
    <property type="term" value="C:membrane"/>
    <property type="evidence" value="ECO:0007669"/>
    <property type="project" value="InterPro"/>
</dbReference>
<evidence type="ECO:0000256" key="1">
    <source>
        <dbReference type="ARBA" id="ARBA00002494"/>
    </source>
</evidence>
<dbReference type="EMBL" id="SOHH01000087">
    <property type="protein sequence ID" value="TFD74764.1"/>
    <property type="molecule type" value="Genomic_DNA"/>
</dbReference>
<evidence type="ECO:0000259" key="10">
    <source>
        <dbReference type="PROSITE" id="PS51296"/>
    </source>
</evidence>
<reference evidence="11 12" key="1">
    <citation type="submission" date="2019-03" db="EMBL/GenBank/DDBJ databases">
        <title>Genomics of glacier-inhabiting Cryobacterium strains.</title>
        <authorList>
            <person name="Liu Q."/>
            <person name="Xin Y.-H."/>
        </authorList>
    </citation>
    <scope>NUCLEOTIDE SEQUENCE [LARGE SCALE GENOMIC DNA]</scope>
    <source>
        <strain evidence="11 12">Hh4</strain>
    </source>
</reference>
<evidence type="ECO:0000256" key="5">
    <source>
        <dbReference type="ARBA" id="ARBA00023004"/>
    </source>
</evidence>
<evidence type="ECO:0000256" key="7">
    <source>
        <dbReference type="ARBA" id="ARBA00023157"/>
    </source>
</evidence>
<organism evidence="11 12">
    <name type="scientific">Cryobacterium fucosi</name>
    <dbReference type="NCBI Taxonomy" id="1259157"/>
    <lineage>
        <taxon>Bacteria</taxon>
        <taxon>Bacillati</taxon>
        <taxon>Actinomycetota</taxon>
        <taxon>Actinomycetes</taxon>
        <taxon>Micrococcales</taxon>
        <taxon>Microbacteriaceae</taxon>
        <taxon>Cryobacterium</taxon>
    </lineage>
</organism>
<dbReference type="GO" id="GO:0016705">
    <property type="term" value="F:oxidoreductase activity, acting on paired donors, with incorporation or reduction of molecular oxygen"/>
    <property type="evidence" value="ECO:0007669"/>
    <property type="project" value="UniProtKB-ARBA"/>
</dbReference>
<dbReference type="PROSITE" id="PS51318">
    <property type="entry name" value="TAT"/>
    <property type="match status" value="1"/>
</dbReference>
<evidence type="ECO:0000256" key="9">
    <source>
        <dbReference type="ARBA" id="ARBA00034078"/>
    </source>
</evidence>
<name>A0A4R9B3H8_9MICO</name>
<gene>
    <name evidence="11" type="ORF">E3T48_12645</name>
</gene>
<keyword evidence="7" id="KW-1015">Disulfide bond</keyword>
<keyword evidence="6" id="KW-0411">Iron-sulfur</keyword>
<evidence type="ECO:0000256" key="3">
    <source>
        <dbReference type="ARBA" id="ARBA00022714"/>
    </source>
</evidence>
<proteinExistence type="predicted"/>
<evidence type="ECO:0000256" key="8">
    <source>
        <dbReference type="ARBA" id="ARBA00029586"/>
    </source>
</evidence>
<dbReference type="InterPro" id="IPR036922">
    <property type="entry name" value="Rieske_2Fe-2S_sf"/>
</dbReference>
<evidence type="ECO:0000256" key="6">
    <source>
        <dbReference type="ARBA" id="ARBA00023014"/>
    </source>
</evidence>
<dbReference type="AlphaFoldDB" id="A0A4R9B3H8"/>
<evidence type="ECO:0000256" key="2">
    <source>
        <dbReference type="ARBA" id="ARBA00015816"/>
    </source>
</evidence>
<dbReference type="PRINTS" id="PR00162">
    <property type="entry name" value="RIESKE"/>
</dbReference>
<dbReference type="InterPro" id="IPR005805">
    <property type="entry name" value="Rieske_Fe-S_prot_C"/>
</dbReference>
<dbReference type="Proteomes" id="UP000298313">
    <property type="component" value="Unassembled WGS sequence"/>
</dbReference>
<dbReference type="PANTHER" id="PTHR10134">
    <property type="entry name" value="CYTOCHROME B-C1 COMPLEX SUBUNIT RIESKE, MITOCHONDRIAL"/>
    <property type="match status" value="1"/>
</dbReference>
<dbReference type="InterPro" id="IPR017941">
    <property type="entry name" value="Rieske_2Fe-2S"/>
</dbReference>
<dbReference type="GO" id="GO:0051537">
    <property type="term" value="F:2 iron, 2 sulfur cluster binding"/>
    <property type="evidence" value="ECO:0007669"/>
    <property type="project" value="UniProtKB-KW"/>
</dbReference>
<dbReference type="SUPFAM" id="SSF50022">
    <property type="entry name" value="ISP domain"/>
    <property type="match status" value="1"/>
</dbReference>
<evidence type="ECO:0000313" key="12">
    <source>
        <dbReference type="Proteomes" id="UP000298313"/>
    </source>
</evidence>
<comment type="function">
    <text evidence="1">Iron-sulfur subunit of the cytochrome bc1 complex, an essential component of the respiratory electron transport chain required for ATP synthesis. The bc1 complex catalyzes the oxidation of menaquinol and the reduction of cytochrome c in the respiratory chain. The bc1 complex operates through a Q-cycle mechanism that couples electron transfer to generation of the proton gradient that drives ATP synthesis.</text>
</comment>
<dbReference type="PROSITE" id="PS51296">
    <property type="entry name" value="RIESKE"/>
    <property type="match status" value="1"/>
</dbReference>
<accession>A0A4R9B3H8</accession>
<dbReference type="InterPro" id="IPR014349">
    <property type="entry name" value="Rieske_Fe-S_prot"/>
</dbReference>
<keyword evidence="5" id="KW-0408">Iron</keyword>
<keyword evidence="12" id="KW-1185">Reference proteome</keyword>
<protein>
    <recommendedName>
        <fullName evidence="2">Cytochrome bc1 complex Rieske iron-sulfur subunit</fullName>
    </recommendedName>
    <alternativeName>
        <fullName evidence="8">Cytochrome bc1 reductase complex subunit QcrA</fullName>
    </alternativeName>
</protein>
<dbReference type="RefSeq" id="WP_134524407.1">
    <property type="nucleotide sequence ID" value="NZ_SOHH01000087.1"/>
</dbReference>
<dbReference type="CDD" id="cd03467">
    <property type="entry name" value="Rieske"/>
    <property type="match status" value="1"/>
</dbReference>
<dbReference type="GO" id="GO:0004497">
    <property type="term" value="F:monooxygenase activity"/>
    <property type="evidence" value="ECO:0007669"/>
    <property type="project" value="UniProtKB-ARBA"/>
</dbReference>
<evidence type="ECO:0000256" key="4">
    <source>
        <dbReference type="ARBA" id="ARBA00022723"/>
    </source>
</evidence>
<sequence length="150" mass="14267">MTPPTTIPAGTAAGVSRRAALLLGGAGAAVALVGCSTGTAATGQPGAAKTDTGGSTTVAKLADIPVGGSVEASLNGKPILVSRPSAGKVVAFSAVCTHQGCVVKPVGKEFDCPCHGSKFDAMTGEVLGGPAPSPLVAVPVSVTGDSVTAT</sequence>
<dbReference type="InterPro" id="IPR006311">
    <property type="entry name" value="TAT_signal"/>
</dbReference>
<comment type="caution">
    <text evidence="11">The sequence shown here is derived from an EMBL/GenBank/DDBJ whole genome shotgun (WGS) entry which is preliminary data.</text>
</comment>
<dbReference type="GO" id="GO:0046872">
    <property type="term" value="F:metal ion binding"/>
    <property type="evidence" value="ECO:0007669"/>
    <property type="project" value="UniProtKB-KW"/>
</dbReference>
<keyword evidence="4" id="KW-0479">Metal-binding</keyword>
<keyword evidence="3" id="KW-0001">2Fe-2S</keyword>